<accession>A0A0C9NGV3</accession>
<feature type="region of interest" description="Disordered" evidence="5">
    <location>
        <begin position="1470"/>
        <end position="1494"/>
    </location>
</feature>
<evidence type="ECO:0000259" key="7">
    <source>
        <dbReference type="Pfam" id="PF18741"/>
    </source>
</evidence>
<dbReference type="Pfam" id="PF13087">
    <property type="entry name" value="AAA_12"/>
    <property type="match status" value="1"/>
</dbReference>
<evidence type="ECO:0000256" key="1">
    <source>
        <dbReference type="ARBA" id="ARBA00022741"/>
    </source>
</evidence>
<evidence type="ECO:0000313" key="8">
    <source>
        <dbReference type="EMBL" id="GAN13943.1"/>
    </source>
</evidence>
<evidence type="ECO:0000256" key="2">
    <source>
        <dbReference type="ARBA" id="ARBA00022801"/>
    </source>
</evidence>
<gene>
    <name evidence="8" type="ORF">SP6_30_00830</name>
</gene>
<organism evidence="8 9">
    <name type="scientific">Sphingomonas paucimobilis NBRC 13935</name>
    <dbReference type="NCBI Taxonomy" id="1219050"/>
    <lineage>
        <taxon>Bacteria</taxon>
        <taxon>Pseudomonadati</taxon>
        <taxon>Pseudomonadota</taxon>
        <taxon>Alphaproteobacteria</taxon>
        <taxon>Sphingomonadales</taxon>
        <taxon>Sphingomonadaceae</taxon>
        <taxon>Sphingomonas</taxon>
    </lineage>
</organism>
<dbReference type="InterPro" id="IPR027417">
    <property type="entry name" value="P-loop_NTPase"/>
</dbReference>
<comment type="caution">
    <text evidence="8">The sequence shown here is derived from an EMBL/GenBank/DDBJ whole genome shotgun (WGS) entry which is preliminary data.</text>
</comment>
<protein>
    <submittedName>
        <fullName evidence="8">DNA, contig: SP630</fullName>
    </submittedName>
</protein>
<evidence type="ECO:0000259" key="6">
    <source>
        <dbReference type="Pfam" id="PF13087"/>
    </source>
</evidence>
<evidence type="ECO:0000313" key="9">
    <source>
        <dbReference type="Proteomes" id="UP000032025"/>
    </source>
</evidence>
<dbReference type="Gene3D" id="3.40.960.10">
    <property type="entry name" value="VSR Endonuclease"/>
    <property type="match status" value="1"/>
</dbReference>
<dbReference type="InterPro" id="IPR047187">
    <property type="entry name" value="SF1_C_Upf1"/>
</dbReference>
<keyword evidence="3" id="KW-0347">Helicase</keyword>
<dbReference type="Proteomes" id="UP000032025">
    <property type="component" value="Unassembled WGS sequence"/>
</dbReference>
<dbReference type="InterPro" id="IPR049468">
    <property type="entry name" value="Restrct_endonuc-II-like_dom"/>
</dbReference>
<keyword evidence="4" id="KW-0067">ATP-binding</keyword>
<dbReference type="GO" id="GO:0005524">
    <property type="term" value="F:ATP binding"/>
    <property type="evidence" value="ECO:0007669"/>
    <property type="project" value="UniProtKB-KW"/>
</dbReference>
<dbReference type="SUPFAM" id="SSF52980">
    <property type="entry name" value="Restriction endonuclease-like"/>
    <property type="match status" value="1"/>
</dbReference>
<dbReference type="GO" id="GO:0043139">
    <property type="term" value="F:5'-3' DNA helicase activity"/>
    <property type="evidence" value="ECO:0007669"/>
    <property type="project" value="TreeGrafter"/>
</dbReference>
<name>A0A0C9NGV3_SPHPI</name>
<sequence>MIERDRLTALIEYVEATERDRLRTVSDMADYRAFRRSGEDIILLPGVLVNVRDGDDHRWLSVDRLVRRPPPVPSDPELRRWIDLRDDVAQVPSLRRELPREMLDDALRDGIETSGLALIDHPEAARLNAALEGYKREIWSAWALEERPRRQAIDLYNSLFALRQTLDGGSEQPVELVWGIGVARWSRPFGRLHHPLLTVPVELTLDEVTHRIDIRPRSEAPPGIETAPLDALDAPSVDEWQAGTQRYLDAMEGEGLSPFDAESFAPPLRRAVALLDPDGHYLPDLGERYPPSGETLQVDGGWVLIERTRQATQLMDDLRRFKDALVAIDDPEALPPAVRVLLQPPADSATTEAYPSYRGVSTVPGVTSSDGSGHDLFFPMPFNREQVEVIQRLATRPGVVVQGPPGTGKTHTIANIISHYLALGKRVLVTSQKAPALKVLRDKLPAAVRPLAVSLLDSDRDGLKQFQESVDIIADRLHRTRPTETAQQIAVLDARIEAIHRQLATIDRQVEDIGRQAMTGATIDGAAIEPADAARRVIAAGELADWLPDAIDIIASHEPEFDDAALIRLRAARKEAGERIALFDQPPPPGDLPDAAAIGAIHRDLVEARALGERTGGDQALGRQIGAEAVATLHAQAEALLTLRRQAMAGGFAWSATVRDRWLADADDPALVALEGLAEEAAQVAAEARHFLVRPVILPDDALINTAFRETVGRLAAGEDLGLFQSLFARQLKTQVATVRLSGRAPGDASEWAEVHRYLALCDRAIRLAAAWNHAGPLAGVDPVAGQEPAAAEAMRRQLAHIAALRTLAHEERALADGVRTVLPGWRRPLIGDDAATEALIMLCDQHLLVFRLSAAEQDRDRLVTLARTIGGAIGDEIFAILQDMVGQQGIDAHLLERRWQAALSEVAVLRALIPSFATIRDLTALIAENGAPGWAERLRREAVTGTEDALTPGDWRERWTLRRLSTWLRRVDRHDRLRALGQERGEQEDLLRRAYEEAIELRTWCRLAEKASDQVRTALASYAQAMRKLGRGTGIRAGRYRADARAAADRAKNALPCWIMPHYRVSESLPAELGLFDLVVIDEASQSTVAALPALLRARQVLIVGDDRQVSPDAGFREEARMNQLADRHLGGQVADYRSALREEKSLYDLGTVVFAGGAILLKEHFRCVGPIIEYSKAQFYSHQLVPLRLPSASERLDPPLIDILVEDGYRRGKVNPPEVDCIVDAIGRIADDPAMHKRSIGVTTLLGQEQAVAIMTAIEQVLGSEVQLRHNIRVGEPAAFQGDERDIMFISLVADGKSSGLSGLGYEQRFNVAASRARDRMVLVRSVELEDLRPADKLRRSLIEHFHAPFAGDTAMVADRRARCESPFEIEMYDLLVERGYRVDTQVPVGTKRIDLVVEGENDRRLAIECDGDRYHGPDQWPHDMARQRMLERAGWTVWRCFASRFVRERDGVMAELIALLDSRGIEPQREEGAPPSRFTEHRRWRSTPEQSDPVPYAWLVAEDIV</sequence>
<dbReference type="PANTHER" id="PTHR43788:SF8">
    <property type="entry name" value="DNA-BINDING PROTEIN SMUBP-2"/>
    <property type="match status" value="1"/>
</dbReference>
<dbReference type="Pfam" id="PF18741">
    <property type="entry name" value="MTES_1575"/>
    <property type="match status" value="1"/>
</dbReference>
<keyword evidence="2" id="KW-0378">Hydrolase</keyword>
<proteinExistence type="predicted"/>
<evidence type="ECO:0000256" key="3">
    <source>
        <dbReference type="ARBA" id="ARBA00022806"/>
    </source>
</evidence>
<dbReference type="RefSeq" id="WP_042468924.1">
    <property type="nucleotide sequence ID" value="NZ_BBJS01000030.1"/>
</dbReference>
<evidence type="ECO:0000256" key="5">
    <source>
        <dbReference type="SAM" id="MobiDB-lite"/>
    </source>
</evidence>
<dbReference type="SUPFAM" id="SSF52540">
    <property type="entry name" value="P-loop containing nucleoside triphosphate hydrolases"/>
    <property type="match status" value="1"/>
</dbReference>
<dbReference type="GeneID" id="78528887"/>
<feature type="domain" description="DNA2/NAM7 helicase-like C-terminal" evidence="6">
    <location>
        <begin position="1161"/>
        <end position="1326"/>
    </location>
</feature>
<evidence type="ECO:0000256" key="4">
    <source>
        <dbReference type="ARBA" id="ARBA00022840"/>
    </source>
</evidence>
<dbReference type="GO" id="GO:0016787">
    <property type="term" value="F:hydrolase activity"/>
    <property type="evidence" value="ECO:0007669"/>
    <property type="project" value="UniProtKB-KW"/>
</dbReference>
<dbReference type="Gene3D" id="3.40.50.300">
    <property type="entry name" value="P-loop containing nucleotide triphosphate hydrolases"/>
    <property type="match status" value="3"/>
</dbReference>
<keyword evidence="9" id="KW-1185">Reference proteome</keyword>
<feature type="domain" description="Restriction endonuclease type II-like" evidence="7">
    <location>
        <begin position="1370"/>
        <end position="1462"/>
    </location>
</feature>
<dbReference type="CDD" id="cd18808">
    <property type="entry name" value="SF1_C_Upf1"/>
    <property type="match status" value="1"/>
</dbReference>
<dbReference type="Pfam" id="PF13604">
    <property type="entry name" value="AAA_30"/>
    <property type="match status" value="1"/>
</dbReference>
<dbReference type="InterPro" id="IPR050534">
    <property type="entry name" value="Coronavir_polyprotein_1ab"/>
</dbReference>
<dbReference type="PANTHER" id="PTHR43788">
    <property type="entry name" value="DNA2/NAM7 HELICASE FAMILY MEMBER"/>
    <property type="match status" value="1"/>
</dbReference>
<dbReference type="EMBL" id="BBJS01000030">
    <property type="protein sequence ID" value="GAN13943.1"/>
    <property type="molecule type" value="Genomic_DNA"/>
</dbReference>
<dbReference type="InterPro" id="IPR041679">
    <property type="entry name" value="DNA2/NAM7-like_C"/>
</dbReference>
<keyword evidence="1" id="KW-0547">Nucleotide-binding</keyword>
<reference evidence="8 9" key="1">
    <citation type="submission" date="2014-08" db="EMBL/GenBank/DDBJ databases">
        <title>Whole genome shotgun sequence of Sphingomonas paucimobilis NBRC 13935.</title>
        <authorList>
            <person name="Hosoyama A."/>
            <person name="Hashimoto M."/>
            <person name="Hosoyama Y."/>
            <person name="Noguchi M."/>
            <person name="Uohara A."/>
            <person name="Ohji S."/>
            <person name="Katano-Makiyama Y."/>
            <person name="Ichikawa N."/>
            <person name="Kimura A."/>
            <person name="Yamazoe A."/>
            <person name="Fujita N."/>
        </authorList>
    </citation>
    <scope>NUCLEOTIDE SEQUENCE [LARGE SCALE GENOMIC DNA]</scope>
    <source>
        <strain evidence="8 9">NBRC 13935</strain>
    </source>
</reference>
<dbReference type="InterPro" id="IPR011335">
    <property type="entry name" value="Restrct_endonuc-II-like"/>
</dbReference>